<organism evidence="1">
    <name type="scientific">Anguilla anguilla</name>
    <name type="common">European freshwater eel</name>
    <name type="synonym">Muraena anguilla</name>
    <dbReference type="NCBI Taxonomy" id="7936"/>
    <lineage>
        <taxon>Eukaryota</taxon>
        <taxon>Metazoa</taxon>
        <taxon>Chordata</taxon>
        <taxon>Craniata</taxon>
        <taxon>Vertebrata</taxon>
        <taxon>Euteleostomi</taxon>
        <taxon>Actinopterygii</taxon>
        <taxon>Neopterygii</taxon>
        <taxon>Teleostei</taxon>
        <taxon>Anguilliformes</taxon>
        <taxon>Anguillidae</taxon>
        <taxon>Anguilla</taxon>
    </lineage>
</organism>
<reference evidence="1" key="1">
    <citation type="submission" date="2014-11" db="EMBL/GenBank/DDBJ databases">
        <authorList>
            <person name="Amaro Gonzalez C."/>
        </authorList>
    </citation>
    <scope>NUCLEOTIDE SEQUENCE</scope>
</reference>
<sequence>MLPSYPYGAFDSLSVPVQYRASPNQHLICTVPHTGLSLTRAVAMKLKSTTRLCVPSAVAD</sequence>
<reference evidence="1" key="2">
    <citation type="journal article" date="2015" name="Fish Shellfish Immunol.">
        <title>Early steps in the European eel (Anguilla anguilla)-Vibrio vulnificus interaction in the gills: Role of the RtxA13 toxin.</title>
        <authorList>
            <person name="Callol A."/>
            <person name="Pajuelo D."/>
            <person name="Ebbesson L."/>
            <person name="Teles M."/>
            <person name="MacKenzie S."/>
            <person name="Amaro C."/>
        </authorList>
    </citation>
    <scope>NUCLEOTIDE SEQUENCE</scope>
</reference>
<proteinExistence type="predicted"/>
<evidence type="ECO:0000313" key="1">
    <source>
        <dbReference type="EMBL" id="JAH30679.1"/>
    </source>
</evidence>
<protein>
    <submittedName>
        <fullName evidence="1">Uncharacterized protein</fullName>
    </submittedName>
</protein>
<dbReference type="AlphaFoldDB" id="A0A0E9RNJ9"/>
<accession>A0A0E9RNJ9</accession>
<name>A0A0E9RNJ9_ANGAN</name>
<dbReference type="EMBL" id="GBXM01077898">
    <property type="protein sequence ID" value="JAH30679.1"/>
    <property type="molecule type" value="Transcribed_RNA"/>
</dbReference>